<evidence type="ECO:0000313" key="2">
    <source>
        <dbReference type="Proteomes" id="UP000242146"/>
    </source>
</evidence>
<dbReference type="AlphaFoldDB" id="A0A1X2GX41"/>
<dbReference type="Proteomes" id="UP000242146">
    <property type="component" value="Unassembled WGS sequence"/>
</dbReference>
<organism evidence="1 2">
    <name type="scientific">Hesseltinella vesiculosa</name>
    <dbReference type="NCBI Taxonomy" id="101127"/>
    <lineage>
        <taxon>Eukaryota</taxon>
        <taxon>Fungi</taxon>
        <taxon>Fungi incertae sedis</taxon>
        <taxon>Mucoromycota</taxon>
        <taxon>Mucoromycotina</taxon>
        <taxon>Mucoromycetes</taxon>
        <taxon>Mucorales</taxon>
        <taxon>Cunninghamellaceae</taxon>
        <taxon>Hesseltinella</taxon>
    </lineage>
</organism>
<protein>
    <submittedName>
        <fullName evidence="1">Uncharacterized protein</fullName>
    </submittedName>
</protein>
<dbReference type="OrthoDB" id="2370938at2759"/>
<evidence type="ECO:0000313" key="1">
    <source>
        <dbReference type="EMBL" id="ORX62605.1"/>
    </source>
</evidence>
<accession>A0A1X2GX41</accession>
<dbReference type="STRING" id="101127.A0A1X2GX41"/>
<proteinExistence type="predicted"/>
<gene>
    <name evidence="1" type="ORF">DM01DRAFT_1330734</name>
</gene>
<sequence length="566" mass="64889">MPVDFRKLLRQSITDTNGNIDVVKFFEQTNVSNRVTAKKLLVSSVEAFLHYDEGSLCKSWAQRVKRDEYDILNGEKIQAYWIQLALKQNSDMRMLKLYQDECNRIGQALELENDLIDPILASSFNNAQANPPSAATWQAENVDLESNHSTVAISPLPTTPVPWNSTEDNDDENAVLTTDASPSDSATAIAANDLIVDTRLPPYEDRLLVGGIDISLAFNRFQKYALSLGKLTVESHTLHILSLASIFLIKPQRHHPDIDKYLEPKHLDLLIDYVKRDLHFGDLDYGQPNISSDVFDTLENIIKTLRRSPMAHMDRLNACADLIDMRHTVTSEELKIVMSVHSLILSLPKKKIMEEVKEQELITRFVEPALRPIFDDLDNGVLFRWTATTNHESKSCMTISRRRPDTSISSFRDLFVEYNRGYGEAKCEGEARNHFDVSRDLIRLGAFAKNSLDTNKLRCVMTFQVVGFQVAFYINYLAADGMYVMFEFAHVTLPSSLVDLPSYLFELDQLRAAIHLFERCQPMTSQEQERTKNYRRATLSTPQFERFIDKTRDRKRRCFSSHYPEL</sequence>
<comment type="caution">
    <text evidence="1">The sequence shown here is derived from an EMBL/GenBank/DDBJ whole genome shotgun (WGS) entry which is preliminary data.</text>
</comment>
<name>A0A1X2GX41_9FUNG</name>
<dbReference type="EMBL" id="MCGT01000001">
    <property type="protein sequence ID" value="ORX62605.1"/>
    <property type="molecule type" value="Genomic_DNA"/>
</dbReference>
<reference evidence="1 2" key="1">
    <citation type="submission" date="2016-07" db="EMBL/GenBank/DDBJ databases">
        <title>Pervasive Adenine N6-methylation of Active Genes in Fungi.</title>
        <authorList>
            <consortium name="DOE Joint Genome Institute"/>
            <person name="Mondo S.J."/>
            <person name="Dannebaum R.O."/>
            <person name="Kuo R.C."/>
            <person name="Labutti K."/>
            <person name="Haridas S."/>
            <person name="Kuo A."/>
            <person name="Salamov A."/>
            <person name="Ahrendt S.R."/>
            <person name="Lipzen A."/>
            <person name="Sullivan W."/>
            <person name="Andreopoulos W.B."/>
            <person name="Clum A."/>
            <person name="Lindquist E."/>
            <person name="Daum C."/>
            <person name="Ramamoorthy G.K."/>
            <person name="Gryganskyi A."/>
            <person name="Culley D."/>
            <person name="Magnuson J.K."/>
            <person name="James T.Y."/>
            <person name="O'Malley M.A."/>
            <person name="Stajich J.E."/>
            <person name="Spatafora J.W."/>
            <person name="Visel A."/>
            <person name="Grigoriev I.V."/>
        </authorList>
    </citation>
    <scope>NUCLEOTIDE SEQUENCE [LARGE SCALE GENOMIC DNA]</scope>
    <source>
        <strain evidence="1 2">NRRL 3301</strain>
    </source>
</reference>
<keyword evidence="2" id="KW-1185">Reference proteome</keyword>